<dbReference type="Proteomes" id="UP000643403">
    <property type="component" value="Unassembled WGS sequence"/>
</dbReference>
<proteinExistence type="predicted"/>
<dbReference type="Pfam" id="PF01814">
    <property type="entry name" value="Hemerythrin"/>
    <property type="match status" value="1"/>
</dbReference>
<reference evidence="3" key="1">
    <citation type="journal article" date="2019" name="Int. J. Syst. Evol. Microbiol.">
        <title>The Global Catalogue of Microorganisms (GCM) 10K type strain sequencing project: providing services to taxonomists for standard genome sequencing and annotation.</title>
        <authorList>
            <consortium name="The Broad Institute Genomics Platform"/>
            <consortium name="The Broad Institute Genome Sequencing Center for Infectious Disease"/>
            <person name="Wu L."/>
            <person name="Ma J."/>
        </authorList>
    </citation>
    <scope>NUCLEOTIDE SEQUENCE [LARGE SCALE GENOMIC DNA]</scope>
    <source>
        <strain evidence="3">KCTC 22558</strain>
    </source>
</reference>
<evidence type="ECO:0000313" key="3">
    <source>
        <dbReference type="Proteomes" id="UP000643403"/>
    </source>
</evidence>
<organism evidence="2 3">
    <name type="scientific">Cognatilysobacter xinjiangensis</name>
    <dbReference type="NCBI Taxonomy" id="546892"/>
    <lineage>
        <taxon>Bacteria</taxon>
        <taxon>Pseudomonadati</taxon>
        <taxon>Pseudomonadota</taxon>
        <taxon>Gammaproteobacteria</taxon>
        <taxon>Lysobacterales</taxon>
        <taxon>Lysobacteraceae</taxon>
        <taxon>Cognatilysobacter</taxon>
    </lineage>
</organism>
<keyword evidence="3" id="KW-1185">Reference proteome</keyword>
<dbReference type="RefSeq" id="WP_189450230.1">
    <property type="nucleotide sequence ID" value="NZ_BMXY01000003.1"/>
</dbReference>
<accession>A0ABQ3C836</accession>
<dbReference type="Gene3D" id="1.20.120.520">
    <property type="entry name" value="nmb1532 protein domain like"/>
    <property type="match status" value="1"/>
</dbReference>
<evidence type="ECO:0000313" key="2">
    <source>
        <dbReference type="EMBL" id="GGZ68746.1"/>
    </source>
</evidence>
<dbReference type="EMBL" id="BMXY01000003">
    <property type="protein sequence ID" value="GGZ68746.1"/>
    <property type="molecule type" value="Genomic_DNA"/>
</dbReference>
<sequence>MRSILATLRKEHDQLRALFEQVNATTDRAEKTRLELLQKIEATLVPHAKWEEMVFYPALKSRANHEQKLLWAEAMQEHRAVEQSVLPDLKACEPGSREFAGSAKVMGEFIDHHAKEEEREIFAVMRELFTAQELAEMDEQYEEWKASGMGEAMTLHAKIKTGVASIFRSPGAPG</sequence>
<gene>
    <name evidence="2" type="ORF">GCM10008101_23820</name>
</gene>
<protein>
    <recommendedName>
        <fullName evidence="1">Hemerythrin-like domain-containing protein</fullName>
    </recommendedName>
</protein>
<comment type="caution">
    <text evidence="2">The sequence shown here is derived from an EMBL/GenBank/DDBJ whole genome shotgun (WGS) entry which is preliminary data.</text>
</comment>
<name>A0ABQ3C836_9GAMM</name>
<dbReference type="PANTHER" id="PTHR35585:SF1">
    <property type="entry name" value="HHE DOMAIN PROTEIN (AFU_ORTHOLOGUE AFUA_4G00730)"/>
    <property type="match status" value="1"/>
</dbReference>
<evidence type="ECO:0000259" key="1">
    <source>
        <dbReference type="Pfam" id="PF01814"/>
    </source>
</evidence>
<feature type="domain" description="Hemerythrin-like" evidence="1">
    <location>
        <begin position="4"/>
        <end position="123"/>
    </location>
</feature>
<dbReference type="InterPro" id="IPR012312">
    <property type="entry name" value="Hemerythrin-like"/>
</dbReference>
<dbReference type="PANTHER" id="PTHR35585">
    <property type="entry name" value="HHE DOMAIN PROTEIN (AFU_ORTHOLOGUE AFUA_4G00730)"/>
    <property type="match status" value="1"/>
</dbReference>